<name>A0A6G8IFB0_9BURK</name>
<dbReference type="AlphaFoldDB" id="A0A6G8IFB0"/>
<dbReference type="RefSeq" id="WP_166226176.1">
    <property type="nucleotide sequence ID" value="NZ_CP049989.1"/>
</dbReference>
<dbReference type="EMBL" id="CP049989">
    <property type="protein sequence ID" value="QIM51799.1"/>
    <property type="molecule type" value="Genomic_DNA"/>
</dbReference>
<reference evidence="1 2" key="1">
    <citation type="submission" date="2020-03" db="EMBL/GenBank/DDBJ databases">
        <title>Hydrogenophaga sp. nov. isolated from cyanobacterial mat.</title>
        <authorList>
            <person name="Thorat V."/>
            <person name="Kirdat K."/>
            <person name="Tiwarekar B."/>
            <person name="Costa E.D."/>
            <person name="Yadav A."/>
        </authorList>
    </citation>
    <scope>NUCLEOTIDE SEQUENCE [LARGE SCALE GENOMIC DNA]</scope>
    <source>
        <strain evidence="1 2">BA0156</strain>
    </source>
</reference>
<sequence length="183" mass="19344">MSAPTPPHDLPAPPPGFVRRVRLGRLEAIGLPVLALLPCLALSGLLGPTDISRSAQLALIPGTVALRVQHPSRLRHRGSGSLLIEVVNTGDQPLPALSLGISEGYLDRFSRADLLPATAADSRSGRLAVGLPALRAGERTRLHIRLEADGWGRHRGWVDLTSDGRPGGGPGLVRLDFDTVVLP</sequence>
<dbReference type="KEGG" id="hcz:G9Q37_06415"/>
<accession>A0A6G8IFB0</accession>
<protein>
    <submittedName>
        <fullName evidence="1">Uncharacterized protein</fullName>
    </submittedName>
</protein>
<dbReference type="Proteomes" id="UP000503162">
    <property type="component" value="Chromosome"/>
</dbReference>
<proteinExistence type="predicted"/>
<evidence type="ECO:0000313" key="2">
    <source>
        <dbReference type="Proteomes" id="UP000503162"/>
    </source>
</evidence>
<organism evidence="1 2">
    <name type="scientific">Hydrogenophaga crocea</name>
    <dbReference type="NCBI Taxonomy" id="2716225"/>
    <lineage>
        <taxon>Bacteria</taxon>
        <taxon>Pseudomonadati</taxon>
        <taxon>Pseudomonadota</taxon>
        <taxon>Betaproteobacteria</taxon>
        <taxon>Burkholderiales</taxon>
        <taxon>Comamonadaceae</taxon>
        <taxon>Hydrogenophaga</taxon>
    </lineage>
</organism>
<evidence type="ECO:0000313" key="1">
    <source>
        <dbReference type="EMBL" id="QIM51799.1"/>
    </source>
</evidence>
<gene>
    <name evidence="1" type="ORF">G9Q37_06415</name>
</gene>
<keyword evidence="2" id="KW-1185">Reference proteome</keyword>